<dbReference type="Pfam" id="PF01520">
    <property type="entry name" value="Amidase_3"/>
    <property type="match status" value="1"/>
</dbReference>
<evidence type="ECO:0000256" key="6">
    <source>
        <dbReference type="SAM" id="SignalP"/>
    </source>
</evidence>
<dbReference type="InterPro" id="IPR018392">
    <property type="entry name" value="LysM"/>
</dbReference>
<accession>A0A4U1BRM4</accession>
<evidence type="ECO:0000259" key="7">
    <source>
        <dbReference type="PROSITE" id="PS51782"/>
    </source>
</evidence>
<evidence type="ECO:0000256" key="2">
    <source>
        <dbReference type="ARBA" id="ARBA00010860"/>
    </source>
</evidence>
<protein>
    <recommendedName>
        <fullName evidence="3">N-acetylmuramoyl-L-alanine amidase</fullName>
        <ecNumber evidence="3">3.5.1.28</ecNumber>
    </recommendedName>
</protein>
<comment type="similarity">
    <text evidence="2">Belongs to the N-acetylmuramoyl-L-alanine amidase 3 family.</text>
</comment>
<dbReference type="EC" id="3.5.1.28" evidence="3"/>
<proteinExistence type="inferred from homology"/>
<dbReference type="Pfam" id="PF11741">
    <property type="entry name" value="AMIN"/>
    <property type="match status" value="1"/>
</dbReference>
<feature type="chain" id="PRO_5020652413" description="N-acetylmuramoyl-L-alanine amidase" evidence="6">
    <location>
        <begin position="27"/>
        <end position="443"/>
    </location>
</feature>
<dbReference type="RefSeq" id="WP_136862657.1">
    <property type="nucleotide sequence ID" value="NZ_SWCJ01000003.1"/>
</dbReference>
<evidence type="ECO:0000256" key="5">
    <source>
        <dbReference type="ARBA" id="ARBA00023316"/>
    </source>
</evidence>
<dbReference type="Gene3D" id="3.10.350.10">
    <property type="entry name" value="LysM domain"/>
    <property type="match status" value="1"/>
</dbReference>
<dbReference type="PROSITE" id="PS51257">
    <property type="entry name" value="PROKAR_LIPOPROTEIN"/>
    <property type="match status" value="1"/>
</dbReference>
<dbReference type="InterPro" id="IPR021731">
    <property type="entry name" value="AMIN_dom"/>
</dbReference>
<dbReference type="InterPro" id="IPR050695">
    <property type="entry name" value="N-acetylmuramoyl_amidase_3"/>
</dbReference>
<dbReference type="Gene3D" id="2.60.40.3500">
    <property type="match status" value="1"/>
</dbReference>
<evidence type="ECO:0000256" key="4">
    <source>
        <dbReference type="ARBA" id="ARBA00022801"/>
    </source>
</evidence>
<gene>
    <name evidence="8" type="ORF">FCL42_06900</name>
</gene>
<dbReference type="SUPFAM" id="SSF54106">
    <property type="entry name" value="LysM domain"/>
    <property type="match status" value="1"/>
</dbReference>
<dbReference type="CDD" id="cd00118">
    <property type="entry name" value="LysM"/>
    <property type="match status" value="1"/>
</dbReference>
<keyword evidence="6" id="KW-0732">Signal</keyword>
<keyword evidence="5" id="KW-0961">Cell wall biogenesis/degradation</keyword>
<organism evidence="8 9">
    <name type="scientific">Ferrimonas aestuarii</name>
    <dbReference type="NCBI Taxonomy" id="2569539"/>
    <lineage>
        <taxon>Bacteria</taxon>
        <taxon>Pseudomonadati</taxon>
        <taxon>Pseudomonadota</taxon>
        <taxon>Gammaproteobacteria</taxon>
        <taxon>Alteromonadales</taxon>
        <taxon>Ferrimonadaceae</taxon>
        <taxon>Ferrimonas</taxon>
    </lineage>
</organism>
<dbReference type="SUPFAM" id="SSF53187">
    <property type="entry name" value="Zn-dependent exopeptidases"/>
    <property type="match status" value="1"/>
</dbReference>
<dbReference type="GO" id="GO:0071555">
    <property type="term" value="P:cell wall organization"/>
    <property type="evidence" value="ECO:0007669"/>
    <property type="project" value="UniProtKB-KW"/>
</dbReference>
<dbReference type="AlphaFoldDB" id="A0A4U1BRM4"/>
<dbReference type="Pfam" id="PF01476">
    <property type="entry name" value="LysM"/>
    <property type="match status" value="1"/>
</dbReference>
<dbReference type="Proteomes" id="UP000305675">
    <property type="component" value="Unassembled WGS sequence"/>
</dbReference>
<dbReference type="GO" id="GO:0030288">
    <property type="term" value="C:outer membrane-bounded periplasmic space"/>
    <property type="evidence" value="ECO:0007669"/>
    <property type="project" value="TreeGrafter"/>
</dbReference>
<dbReference type="PROSITE" id="PS51782">
    <property type="entry name" value="LYSM"/>
    <property type="match status" value="1"/>
</dbReference>
<evidence type="ECO:0000313" key="9">
    <source>
        <dbReference type="Proteomes" id="UP000305675"/>
    </source>
</evidence>
<comment type="catalytic activity">
    <reaction evidence="1">
        <text>Hydrolyzes the link between N-acetylmuramoyl residues and L-amino acid residues in certain cell-wall glycopeptides.</text>
        <dbReference type="EC" id="3.5.1.28"/>
    </reaction>
</comment>
<dbReference type="InterPro" id="IPR002508">
    <property type="entry name" value="MurNAc-LAA_cat"/>
</dbReference>
<comment type="caution">
    <text evidence="8">The sequence shown here is derived from an EMBL/GenBank/DDBJ whole genome shotgun (WGS) entry which is preliminary data.</text>
</comment>
<feature type="signal peptide" evidence="6">
    <location>
        <begin position="1"/>
        <end position="26"/>
    </location>
</feature>
<dbReference type="PANTHER" id="PTHR30404">
    <property type="entry name" value="N-ACETYLMURAMOYL-L-ALANINE AMIDASE"/>
    <property type="match status" value="1"/>
</dbReference>
<dbReference type="GO" id="GO:0009253">
    <property type="term" value="P:peptidoglycan catabolic process"/>
    <property type="evidence" value="ECO:0007669"/>
    <property type="project" value="InterPro"/>
</dbReference>
<dbReference type="SMART" id="SM00257">
    <property type="entry name" value="LysM"/>
    <property type="match status" value="1"/>
</dbReference>
<keyword evidence="9" id="KW-1185">Reference proteome</keyword>
<dbReference type="PANTHER" id="PTHR30404:SF6">
    <property type="entry name" value="N-ACETYLMURAMOYL-L-ALANINE AMIDASE AMIB"/>
    <property type="match status" value="1"/>
</dbReference>
<name>A0A4U1BRM4_9GAMM</name>
<evidence type="ECO:0000256" key="3">
    <source>
        <dbReference type="ARBA" id="ARBA00011901"/>
    </source>
</evidence>
<dbReference type="EMBL" id="SWCJ01000003">
    <property type="protein sequence ID" value="TKB56855.1"/>
    <property type="molecule type" value="Genomic_DNA"/>
</dbReference>
<evidence type="ECO:0000256" key="1">
    <source>
        <dbReference type="ARBA" id="ARBA00001561"/>
    </source>
</evidence>
<keyword evidence="4" id="KW-0378">Hydrolase</keyword>
<feature type="domain" description="LysM" evidence="7">
    <location>
        <begin position="397"/>
        <end position="440"/>
    </location>
</feature>
<dbReference type="InterPro" id="IPR036779">
    <property type="entry name" value="LysM_dom_sf"/>
</dbReference>
<dbReference type="Gene3D" id="3.40.630.40">
    <property type="entry name" value="Zn-dependent exopeptidases"/>
    <property type="match status" value="1"/>
</dbReference>
<evidence type="ECO:0000313" key="8">
    <source>
        <dbReference type="EMBL" id="TKB56855.1"/>
    </source>
</evidence>
<dbReference type="OrthoDB" id="9806267at2"/>
<sequence length="443" mass="48963">MGSWVKRWQVAVLAVLLSCVSLCVNATEVKRVRVWPDAERTRIVLDLSSRPSYDSFRLSGPERLVVDIASGKLKTDLTKVKSGGSKQLQRIRTSKPPKSGTLRLVMDLKQASAYKIFKLGPKGEYGHRLVIDLLAGASAASKSKPTVKKPAAKVTGRDIIIAIDAGHGGKDPGSIGPSGTYEKNVVLPIARRLRDKINATAGFKAVMVRNGDYFVTLNRRSEVAREKKADLLLSIHADAFTSPKPQGGSVWILSKRRANSEMGQWLEKDDKLSELRGIGEVISTSANDDPHLQRTFLDLARENSMVESQAIAEKLVKRMSRITKMHKSTPQHASLAVLKSPDFPSLLIETGFISNPNEERKLKSARYQNQMADAIYQSVKSHFTENPPRDALLAQTREHTVKSGESLSRIAKRYQVSVSAIKKTNNLKTDTLQIGQKLIIPRL</sequence>
<dbReference type="GO" id="GO:0008745">
    <property type="term" value="F:N-acetylmuramoyl-L-alanine amidase activity"/>
    <property type="evidence" value="ECO:0007669"/>
    <property type="project" value="UniProtKB-EC"/>
</dbReference>
<reference evidence="8 9" key="1">
    <citation type="submission" date="2019-04" db="EMBL/GenBank/DDBJ databases">
        <authorList>
            <person name="Hwang J.C."/>
        </authorList>
    </citation>
    <scope>NUCLEOTIDE SEQUENCE [LARGE SCALE GENOMIC DNA]</scope>
    <source>
        <strain evidence="8 9">IMCC35002</strain>
    </source>
</reference>
<dbReference type="CDD" id="cd02696">
    <property type="entry name" value="MurNAc-LAA"/>
    <property type="match status" value="1"/>
</dbReference>
<dbReference type="SMART" id="SM00646">
    <property type="entry name" value="Ami_3"/>
    <property type="match status" value="1"/>
</dbReference>